<dbReference type="AlphaFoldDB" id="A0A9E9NSR8"/>
<dbReference type="InterPro" id="IPR001763">
    <property type="entry name" value="Rhodanese-like_dom"/>
</dbReference>
<evidence type="ECO:0000259" key="1">
    <source>
        <dbReference type="PROSITE" id="PS50206"/>
    </source>
</evidence>
<sequence>MTVHGTHARCSPDSLDVRYRQLDRKSVILPLGRSGKRSAGAAEILTVAGFENVFNVLDGFEGDLDGNKERNHVNAWRYRNLPGFLDGMSV</sequence>
<dbReference type="Gene3D" id="3.40.250.10">
    <property type="entry name" value="Rhodanese-like domain"/>
    <property type="match status" value="1"/>
</dbReference>
<dbReference type="PROSITE" id="PS50206">
    <property type="entry name" value="RHODANESE_3"/>
    <property type="match status" value="1"/>
</dbReference>
<dbReference type="SUPFAM" id="SSF52821">
    <property type="entry name" value="Rhodanese/Cell cycle control phosphatase"/>
    <property type="match status" value="1"/>
</dbReference>
<accession>A0A9E9NSR8</accession>
<evidence type="ECO:0000313" key="2">
    <source>
        <dbReference type="EMBL" id="WAV90601.1"/>
    </source>
</evidence>
<proteinExistence type="predicted"/>
<dbReference type="EMBL" id="CP098251">
    <property type="protein sequence ID" value="WAV90601.1"/>
    <property type="molecule type" value="Genomic_DNA"/>
</dbReference>
<feature type="domain" description="Rhodanese" evidence="1">
    <location>
        <begin position="11"/>
        <end position="72"/>
    </location>
</feature>
<protein>
    <recommendedName>
        <fullName evidence="1">Rhodanese domain-containing protein</fullName>
    </recommendedName>
</protein>
<dbReference type="InterPro" id="IPR036873">
    <property type="entry name" value="Rhodanese-like_dom_sf"/>
</dbReference>
<organism evidence="2">
    <name type="scientific">Oxalobacter aliiformigenes</name>
    <dbReference type="NCBI Taxonomy" id="2946593"/>
    <lineage>
        <taxon>Bacteria</taxon>
        <taxon>Pseudomonadati</taxon>
        <taxon>Pseudomonadota</taxon>
        <taxon>Betaproteobacteria</taxon>
        <taxon>Burkholderiales</taxon>
        <taxon>Oxalobacteraceae</taxon>
        <taxon>Oxalobacter</taxon>
    </lineage>
</organism>
<dbReference type="Proteomes" id="UP001164819">
    <property type="component" value="Chromosome"/>
</dbReference>
<reference evidence="2" key="1">
    <citation type="journal article" date="2022" name="Front. Microbiol.">
        <title>New perspectives on an old grouping: The genomic and phenotypic variability of Oxalobacter formigenes and the implications for calcium oxalate stone prevention.</title>
        <authorList>
            <person name="Chmiel J.A."/>
            <person name="Carr C."/>
            <person name="Stuivenberg G.A."/>
            <person name="Venema R."/>
            <person name="Chanyi R.M."/>
            <person name="Al K.F."/>
            <person name="Giguere D."/>
            <person name="Say H."/>
            <person name="Akouris P.P."/>
            <person name="Dominguez Romero S.A."/>
            <person name="Kwong A."/>
            <person name="Tai V."/>
            <person name="Koval S.F."/>
            <person name="Razvi H."/>
            <person name="Bjazevic J."/>
            <person name="Burton J.P."/>
        </authorList>
    </citation>
    <scope>NUCLEOTIDE SEQUENCE</scope>
    <source>
        <strain evidence="2">OxK</strain>
    </source>
</reference>
<gene>
    <name evidence="2" type="ORF">NB646_06950</name>
</gene>
<dbReference type="RefSeq" id="WP_269315619.1">
    <property type="nucleotide sequence ID" value="NZ_CP098251.1"/>
</dbReference>
<name>A0A9E9NSR8_9BURK</name>